<feature type="region of interest" description="Disordered" evidence="1">
    <location>
        <begin position="139"/>
        <end position="231"/>
    </location>
</feature>
<feature type="region of interest" description="Disordered" evidence="1">
    <location>
        <begin position="1"/>
        <end position="103"/>
    </location>
</feature>
<feature type="compositionally biased region" description="Basic and acidic residues" evidence="1">
    <location>
        <begin position="256"/>
        <end position="266"/>
    </location>
</feature>
<feature type="compositionally biased region" description="Polar residues" evidence="1">
    <location>
        <begin position="17"/>
        <end position="43"/>
    </location>
</feature>
<evidence type="ECO:0000313" key="2">
    <source>
        <dbReference type="EMBL" id="PGH15182.1"/>
    </source>
</evidence>
<comment type="caution">
    <text evidence="2">The sequence shown here is derived from an EMBL/GenBank/DDBJ whole genome shotgun (WGS) entry which is preliminary data.</text>
</comment>
<dbReference type="AlphaFoldDB" id="A0A2B7Y2U7"/>
<sequence>MGPQWSDLRSKKKSRDGSSQTNNISPIHQRRMNQGQRENTPSIVPSGIDEHFANSQTTGYPIPRGKFVPLEPRKESLVQNRTGPTQKRQFQRSDSNPLDGEDYVTIPLPRANLGVKRSCPQPTAGKRAELANVWRGLKSRKTGVRDPNSSYPVDARKPKNPEVGLTNSETAKGELTNRDTSRRLTEWVASQAQREEGGSGRIPAQPRDAGVEAESNVPPQQIKGDRRAIRRRPLFSGPKVWASDNELALTDCSSKFGDEENWHDVGEQWYDEDED</sequence>
<protein>
    <submittedName>
        <fullName evidence="2">Uncharacterized protein</fullName>
    </submittedName>
</protein>
<evidence type="ECO:0000313" key="3">
    <source>
        <dbReference type="Proteomes" id="UP000223968"/>
    </source>
</evidence>
<reference evidence="2 3" key="1">
    <citation type="submission" date="2017-10" db="EMBL/GenBank/DDBJ databases">
        <title>Comparative genomics in systemic dimorphic fungi from Ajellomycetaceae.</title>
        <authorList>
            <person name="Munoz J.F."/>
            <person name="Mcewen J.G."/>
            <person name="Clay O.K."/>
            <person name="Cuomo C.A."/>
        </authorList>
    </citation>
    <scope>NUCLEOTIDE SEQUENCE [LARGE SCALE GENOMIC DNA]</scope>
    <source>
        <strain evidence="2 3">UAMH5409</strain>
    </source>
</reference>
<evidence type="ECO:0000256" key="1">
    <source>
        <dbReference type="SAM" id="MobiDB-lite"/>
    </source>
</evidence>
<accession>A0A2B7Y2U7</accession>
<keyword evidence="3" id="KW-1185">Reference proteome</keyword>
<name>A0A2B7Y2U7_9EURO</name>
<organism evidence="2 3">
    <name type="scientific">Helicocarpus griseus UAMH5409</name>
    <dbReference type="NCBI Taxonomy" id="1447875"/>
    <lineage>
        <taxon>Eukaryota</taxon>
        <taxon>Fungi</taxon>
        <taxon>Dikarya</taxon>
        <taxon>Ascomycota</taxon>
        <taxon>Pezizomycotina</taxon>
        <taxon>Eurotiomycetes</taxon>
        <taxon>Eurotiomycetidae</taxon>
        <taxon>Onygenales</taxon>
        <taxon>Ajellomycetaceae</taxon>
        <taxon>Helicocarpus</taxon>
    </lineage>
</organism>
<dbReference type="Proteomes" id="UP000223968">
    <property type="component" value="Unassembled WGS sequence"/>
</dbReference>
<feature type="region of interest" description="Disordered" evidence="1">
    <location>
        <begin position="255"/>
        <end position="275"/>
    </location>
</feature>
<feature type="compositionally biased region" description="Basic and acidic residues" evidence="1">
    <location>
        <begin position="171"/>
        <end position="185"/>
    </location>
</feature>
<dbReference type="EMBL" id="PDNB01000027">
    <property type="protein sequence ID" value="PGH15182.1"/>
    <property type="molecule type" value="Genomic_DNA"/>
</dbReference>
<feature type="compositionally biased region" description="Polar residues" evidence="1">
    <location>
        <begin position="77"/>
        <end position="96"/>
    </location>
</feature>
<proteinExistence type="predicted"/>
<gene>
    <name evidence="2" type="ORF">AJ79_02547</name>
</gene>